<comment type="caution">
    <text evidence="5">The sequence shown here is derived from an EMBL/GenBank/DDBJ whole genome shotgun (WGS) entry which is preliminary data.</text>
</comment>
<evidence type="ECO:0000313" key="6">
    <source>
        <dbReference type="Proteomes" id="UP000242188"/>
    </source>
</evidence>
<keyword evidence="2 4" id="KW-0575">Peroxidase</keyword>
<proteinExistence type="inferred from homology"/>
<dbReference type="STRING" id="6573.A0A210PTR7"/>
<dbReference type="GO" id="GO:0006979">
    <property type="term" value="P:response to oxidative stress"/>
    <property type="evidence" value="ECO:0007669"/>
    <property type="project" value="InterPro"/>
</dbReference>
<dbReference type="Gene3D" id="3.40.30.10">
    <property type="entry name" value="Glutaredoxin"/>
    <property type="match status" value="1"/>
</dbReference>
<evidence type="ECO:0000313" key="5">
    <source>
        <dbReference type="EMBL" id="OWF39878.1"/>
    </source>
</evidence>
<evidence type="ECO:0000256" key="4">
    <source>
        <dbReference type="RuleBase" id="RU000499"/>
    </source>
</evidence>
<evidence type="ECO:0000256" key="3">
    <source>
        <dbReference type="ARBA" id="ARBA00023002"/>
    </source>
</evidence>
<evidence type="ECO:0000256" key="1">
    <source>
        <dbReference type="ARBA" id="ARBA00006926"/>
    </source>
</evidence>
<dbReference type="EMBL" id="NEDP02005500">
    <property type="protein sequence ID" value="OWF39878.1"/>
    <property type="molecule type" value="Genomic_DNA"/>
</dbReference>
<dbReference type="PROSITE" id="PS51355">
    <property type="entry name" value="GLUTATHIONE_PEROXID_3"/>
    <property type="match status" value="1"/>
</dbReference>
<dbReference type="GO" id="GO:0004602">
    <property type="term" value="F:glutathione peroxidase activity"/>
    <property type="evidence" value="ECO:0007669"/>
    <property type="project" value="TreeGrafter"/>
</dbReference>
<dbReference type="InterPro" id="IPR000889">
    <property type="entry name" value="Glutathione_peroxidase"/>
</dbReference>
<reference evidence="5 6" key="1">
    <citation type="journal article" date="2017" name="Nat. Ecol. Evol.">
        <title>Scallop genome provides insights into evolution of bilaterian karyotype and development.</title>
        <authorList>
            <person name="Wang S."/>
            <person name="Zhang J."/>
            <person name="Jiao W."/>
            <person name="Li J."/>
            <person name="Xun X."/>
            <person name="Sun Y."/>
            <person name="Guo X."/>
            <person name="Huan P."/>
            <person name="Dong B."/>
            <person name="Zhang L."/>
            <person name="Hu X."/>
            <person name="Sun X."/>
            <person name="Wang J."/>
            <person name="Zhao C."/>
            <person name="Wang Y."/>
            <person name="Wang D."/>
            <person name="Huang X."/>
            <person name="Wang R."/>
            <person name="Lv J."/>
            <person name="Li Y."/>
            <person name="Zhang Z."/>
            <person name="Liu B."/>
            <person name="Lu W."/>
            <person name="Hui Y."/>
            <person name="Liang J."/>
            <person name="Zhou Z."/>
            <person name="Hou R."/>
            <person name="Li X."/>
            <person name="Liu Y."/>
            <person name="Li H."/>
            <person name="Ning X."/>
            <person name="Lin Y."/>
            <person name="Zhao L."/>
            <person name="Xing Q."/>
            <person name="Dou J."/>
            <person name="Li Y."/>
            <person name="Mao J."/>
            <person name="Guo H."/>
            <person name="Dou H."/>
            <person name="Li T."/>
            <person name="Mu C."/>
            <person name="Jiang W."/>
            <person name="Fu Q."/>
            <person name="Fu X."/>
            <person name="Miao Y."/>
            <person name="Liu J."/>
            <person name="Yu Q."/>
            <person name="Li R."/>
            <person name="Liao H."/>
            <person name="Li X."/>
            <person name="Kong Y."/>
            <person name="Jiang Z."/>
            <person name="Chourrout D."/>
            <person name="Li R."/>
            <person name="Bao Z."/>
        </authorList>
    </citation>
    <scope>NUCLEOTIDE SEQUENCE [LARGE SCALE GENOMIC DNA]</scope>
    <source>
        <strain evidence="5 6">PY_sf001</strain>
    </source>
</reference>
<dbReference type="PROSITE" id="PS00763">
    <property type="entry name" value="GLUTATHIONE_PEROXID_2"/>
    <property type="match status" value="1"/>
</dbReference>
<dbReference type="PRINTS" id="PR01011">
    <property type="entry name" value="GLUTPROXDASE"/>
</dbReference>
<comment type="similarity">
    <text evidence="1 4">Belongs to the glutathione peroxidase family.</text>
</comment>
<dbReference type="Proteomes" id="UP000242188">
    <property type="component" value="Unassembled WGS sequence"/>
</dbReference>
<dbReference type="PANTHER" id="PTHR11592">
    <property type="entry name" value="GLUTATHIONE PEROXIDASE"/>
    <property type="match status" value="1"/>
</dbReference>
<dbReference type="InterPro" id="IPR036249">
    <property type="entry name" value="Thioredoxin-like_sf"/>
</dbReference>
<protein>
    <recommendedName>
        <fullName evidence="4">Glutathione peroxidase</fullName>
    </recommendedName>
</protein>
<dbReference type="InterPro" id="IPR029760">
    <property type="entry name" value="GPX_CS"/>
</dbReference>
<dbReference type="SUPFAM" id="SSF52833">
    <property type="entry name" value="Thioredoxin-like"/>
    <property type="match status" value="1"/>
</dbReference>
<organism evidence="5 6">
    <name type="scientific">Mizuhopecten yessoensis</name>
    <name type="common">Japanese scallop</name>
    <name type="synonym">Patinopecten yessoensis</name>
    <dbReference type="NCBI Taxonomy" id="6573"/>
    <lineage>
        <taxon>Eukaryota</taxon>
        <taxon>Metazoa</taxon>
        <taxon>Spiralia</taxon>
        <taxon>Lophotrochozoa</taxon>
        <taxon>Mollusca</taxon>
        <taxon>Bivalvia</taxon>
        <taxon>Autobranchia</taxon>
        <taxon>Pteriomorphia</taxon>
        <taxon>Pectinida</taxon>
        <taxon>Pectinoidea</taxon>
        <taxon>Pectinidae</taxon>
        <taxon>Mizuhopecten</taxon>
    </lineage>
</organism>
<accession>A0A210PTR7</accession>
<gene>
    <name evidence="5" type="ORF">KP79_PYT06142</name>
</gene>
<name>A0A210PTR7_MIZYE</name>
<dbReference type="Pfam" id="PF00255">
    <property type="entry name" value="GSHPx"/>
    <property type="match status" value="1"/>
</dbReference>
<dbReference type="AlphaFoldDB" id="A0A210PTR7"/>
<dbReference type="OrthoDB" id="446890at2759"/>
<keyword evidence="6" id="KW-1185">Reference proteome</keyword>
<evidence type="ECO:0000256" key="2">
    <source>
        <dbReference type="ARBA" id="ARBA00022559"/>
    </source>
</evidence>
<dbReference type="PANTHER" id="PTHR11592:SF81">
    <property type="entry name" value="GLUTATHIONE PEROXIDASE"/>
    <property type="match status" value="1"/>
</dbReference>
<sequence length="203" mass="23380">MFSLCGWTNQKHRCSSRRLKDNASLANGFTYQYRQINALLKKHENRSISFVGFPCNQFALQEPADNKTELLNGLHYVRPGSGYIPLFDLMAKVNVNGPQEDHFYTYLKNSCPRLPDNAAFRVRRSFWDPIRPSDVVWNFEKFIVDKYGMPRYRILSAVAPDDIENILVSMTLEDSANNPTTASNIVKIIEETFDAIELKFTMV</sequence>
<keyword evidence="3 4" id="KW-0560">Oxidoreductase</keyword>